<dbReference type="InterPro" id="IPR025383">
    <property type="entry name" value="MrpA_C/MbhD"/>
</dbReference>
<dbReference type="InterPro" id="IPR050622">
    <property type="entry name" value="CPA3_antiporter_subunitB"/>
</dbReference>
<organism evidence="10 11">
    <name type="scientific">Pelagibacterium lentulum</name>
    <dbReference type="NCBI Taxonomy" id="2029865"/>
    <lineage>
        <taxon>Bacteria</taxon>
        <taxon>Pseudomonadati</taxon>
        <taxon>Pseudomonadota</taxon>
        <taxon>Alphaproteobacteria</taxon>
        <taxon>Hyphomicrobiales</taxon>
        <taxon>Devosiaceae</taxon>
        <taxon>Pelagibacterium</taxon>
    </lineage>
</organism>
<feature type="transmembrane region" description="Helical" evidence="7">
    <location>
        <begin position="27"/>
        <end position="48"/>
    </location>
</feature>
<evidence type="ECO:0000259" key="9">
    <source>
        <dbReference type="Pfam" id="PF13244"/>
    </source>
</evidence>
<feature type="transmembrane region" description="Helical" evidence="7">
    <location>
        <begin position="250"/>
        <end position="273"/>
    </location>
</feature>
<protein>
    <submittedName>
        <fullName evidence="10">Sodium:proton antiporter</fullName>
    </submittedName>
</protein>
<dbReference type="AlphaFoldDB" id="A0A916W2N8"/>
<evidence type="ECO:0000256" key="1">
    <source>
        <dbReference type="ARBA" id="ARBA00004651"/>
    </source>
</evidence>
<dbReference type="EMBL" id="BMKB01000008">
    <property type="protein sequence ID" value="GGA61913.1"/>
    <property type="molecule type" value="Genomic_DNA"/>
</dbReference>
<feature type="transmembrane region" description="Helical" evidence="7">
    <location>
        <begin position="6"/>
        <end position="22"/>
    </location>
</feature>
<feature type="domain" description="MrpA C-terminal/MbhD" evidence="9">
    <location>
        <begin position="12"/>
        <end position="76"/>
    </location>
</feature>
<dbReference type="GO" id="GO:0005886">
    <property type="term" value="C:plasma membrane"/>
    <property type="evidence" value="ECO:0007669"/>
    <property type="project" value="UniProtKB-SubCell"/>
</dbReference>
<dbReference type="Proteomes" id="UP000596977">
    <property type="component" value="Unassembled WGS sequence"/>
</dbReference>
<gene>
    <name evidence="10" type="ORF">GCM10011499_35270</name>
</gene>
<evidence type="ECO:0000256" key="3">
    <source>
        <dbReference type="ARBA" id="ARBA00022475"/>
    </source>
</evidence>
<proteinExistence type="inferred from homology"/>
<comment type="subcellular location">
    <subcellularLocation>
        <location evidence="1">Cell membrane</location>
        <topology evidence="1">Multi-pass membrane protein</topology>
    </subcellularLocation>
</comment>
<dbReference type="Pfam" id="PF13244">
    <property type="entry name" value="MbhD"/>
    <property type="match status" value="1"/>
</dbReference>
<feature type="transmembrane region" description="Helical" evidence="7">
    <location>
        <begin position="151"/>
        <end position="168"/>
    </location>
</feature>
<dbReference type="InterPro" id="IPR007182">
    <property type="entry name" value="MnhB"/>
</dbReference>
<evidence type="ECO:0000313" key="11">
    <source>
        <dbReference type="Proteomes" id="UP000596977"/>
    </source>
</evidence>
<dbReference type="PANTHER" id="PTHR33932:SF4">
    <property type="entry name" value="NA(+)_H(+) ANTIPORTER SUBUNIT B"/>
    <property type="match status" value="1"/>
</dbReference>
<dbReference type="Pfam" id="PF04039">
    <property type="entry name" value="MnhB"/>
    <property type="match status" value="1"/>
</dbReference>
<evidence type="ECO:0000256" key="4">
    <source>
        <dbReference type="ARBA" id="ARBA00022692"/>
    </source>
</evidence>
<reference evidence="10 11" key="1">
    <citation type="journal article" date="2014" name="Int. J. Syst. Evol. Microbiol.">
        <title>Complete genome sequence of Corynebacterium casei LMG S-19264T (=DSM 44701T), isolated from a smear-ripened cheese.</title>
        <authorList>
            <consortium name="US DOE Joint Genome Institute (JGI-PGF)"/>
            <person name="Walter F."/>
            <person name="Albersmeier A."/>
            <person name="Kalinowski J."/>
            <person name="Ruckert C."/>
        </authorList>
    </citation>
    <scope>NUCLEOTIDE SEQUENCE [LARGE SCALE GENOMIC DNA]</scope>
    <source>
        <strain evidence="10 11">CGMCC 1.15896</strain>
    </source>
</reference>
<evidence type="ECO:0000256" key="5">
    <source>
        <dbReference type="ARBA" id="ARBA00022989"/>
    </source>
</evidence>
<keyword evidence="4 7" id="KW-0812">Transmembrane</keyword>
<sequence length="314" mass="32488">MIDSLFDLVLCALIIFVAFAAVSGRDLFTAIVFFIVYGLMVAIAWLRLEAIDVALAEAAIGAGLTGVLLLGAYGRFKNIDAARMGSWVPLPVLIVIALAATGLSAAVGVVLIALDPNGLGLIPAVNANIAQSGVFNPVTAVLLNFRAYDTLLESIVLVVALVGVWTLADNSAWGQRVGKTQSVRANGVLQSFGRTLPPIGLMIGIYFVWAGSSQPGGAFQGGTILAAVGLLSAMAGLFPPPRVNDARLRLSVIAGPILFLAVAIAGTAWGGMFVLPADLAYGLILAIEIVLALSIAITLMLLVLGPPEMTETPQ</sequence>
<comment type="similarity">
    <text evidence="2">Belongs to the CPA3 antiporters (TC 2.A.63) subunit B family.</text>
</comment>
<comment type="caution">
    <text evidence="10">The sequence shown here is derived from an EMBL/GenBank/DDBJ whole genome shotgun (WGS) entry which is preliminary data.</text>
</comment>
<feature type="transmembrane region" description="Helical" evidence="7">
    <location>
        <begin position="279"/>
        <end position="304"/>
    </location>
</feature>
<keyword evidence="3" id="KW-1003">Cell membrane</keyword>
<feature type="transmembrane region" description="Helical" evidence="7">
    <location>
        <begin position="188"/>
        <end position="211"/>
    </location>
</feature>
<evidence type="ECO:0000256" key="7">
    <source>
        <dbReference type="SAM" id="Phobius"/>
    </source>
</evidence>
<feature type="transmembrane region" description="Helical" evidence="7">
    <location>
        <begin position="217"/>
        <end position="238"/>
    </location>
</feature>
<keyword evidence="5 7" id="KW-1133">Transmembrane helix</keyword>
<keyword evidence="11" id="KW-1185">Reference proteome</keyword>
<dbReference type="PANTHER" id="PTHR33932">
    <property type="entry name" value="NA(+)/H(+) ANTIPORTER SUBUNIT B"/>
    <property type="match status" value="1"/>
</dbReference>
<feature type="transmembrane region" description="Helical" evidence="7">
    <location>
        <begin position="54"/>
        <end position="76"/>
    </location>
</feature>
<dbReference type="OrthoDB" id="4962908at2"/>
<evidence type="ECO:0000259" key="8">
    <source>
        <dbReference type="Pfam" id="PF04039"/>
    </source>
</evidence>
<accession>A0A916W2N8</accession>
<feature type="transmembrane region" description="Helical" evidence="7">
    <location>
        <begin position="88"/>
        <end position="114"/>
    </location>
</feature>
<name>A0A916W2N8_9HYPH</name>
<evidence type="ECO:0000313" key="10">
    <source>
        <dbReference type="EMBL" id="GGA61913.1"/>
    </source>
</evidence>
<evidence type="ECO:0000256" key="6">
    <source>
        <dbReference type="ARBA" id="ARBA00023136"/>
    </source>
</evidence>
<feature type="domain" description="Na+/H+ antiporter MnhB subunit-related protein" evidence="8">
    <location>
        <begin position="189"/>
        <end position="304"/>
    </location>
</feature>
<evidence type="ECO:0000256" key="2">
    <source>
        <dbReference type="ARBA" id="ARBA00009425"/>
    </source>
</evidence>
<dbReference type="RefSeq" id="WP_127071528.1">
    <property type="nucleotide sequence ID" value="NZ_BMKB01000008.1"/>
</dbReference>
<keyword evidence="6 7" id="KW-0472">Membrane</keyword>